<name>A0AA41Z9W4_9SPHN</name>
<feature type="signal peptide" evidence="1">
    <location>
        <begin position="1"/>
        <end position="26"/>
    </location>
</feature>
<dbReference type="AlphaFoldDB" id="A0AA41Z9W4"/>
<comment type="caution">
    <text evidence="2">The sequence shown here is derived from an EMBL/GenBank/DDBJ whole genome shotgun (WGS) entry which is preliminary data.</text>
</comment>
<sequence length="128" mass="13397">MKTLFLVPAAVALVALSACNSKPEKAEVIDTNPDPMAAQLANKGAVELPPAIKAEKTFRCKDNSLVYVTFFQGDKQAIVKTKKDGAPTTLKAEKAGDPLVAEGGWKLTGDPSHITLTAGGKGEQSCKS</sequence>
<proteinExistence type="predicted"/>
<keyword evidence="1" id="KW-0732">Signal</keyword>
<reference evidence="2" key="1">
    <citation type="submission" date="2022-06" db="EMBL/GenBank/DDBJ databases">
        <title>Sphingomonas sp. nov. isolated from rhizosphere soil of tomato.</title>
        <authorList>
            <person name="Dong H."/>
            <person name="Gao R."/>
        </authorList>
    </citation>
    <scope>NUCLEOTIDE SEQUENCE</scope>
    <source>
        <strain evidence="2">MMSM24</strain>
    </source>
</reference>
<dbReference type="RefSeq" id="WP_179510767.1">
    <property type="nucleotide sequence ID" value="NZ_JANFAU010000018.1"/>
</dbReference>
<keyword evidence="3" id="KW-1185">Reference proteome</keyword>
<evidence type="ECO:0008006" key="4">
    <source>
        <dbReference type="Google" id="ProtNLM"/>
    </source>
</evidence>
<evidence type="ECO:0000256" key="1">
    <source>
        <dbReference type="SAM" id="SignalP"/>
    </source>
</evidence>
<accession>A0AA41Z9W4</accession>
<dbReference type="PROSITE" id="PS51257">
    <property type="entry name" value="PROKAR_LIPOPROTEIN"/>
    <property type="match status" value="1"/>
</dbReference>
<organism evidence="2 3">
    <name type="scientific">Sphingomonas lycopersici</name>
    <dbReference type="NCBI Taxonomy" id="2951807"/>
    <lineage>
        <taxon>Bacteria</taxon>
        <taxon>Pseudomonadati</taxon>
        <taxon>Pseudomonadota</taxon>
        <taxon>Alphaproteobacteria</taxon>
        <taxon>Sphingomonadales</taxon>
        <taxon>Sphingomonadaceae</taxon>
        <taxon>Sphingomonas</taxon>
    </lineage>
</organism>
<evidence type="ECO:0000313" key="3">
    <source>
        <dbReference type="Proteomes" id="UP001165565"/>
    </source>
</evidence>
<dbReference type="EMBL" id="JANFAV010000007">
    <property type="protein sequence ID" value="MCW6535467.1"/>
    <property type="molecule type" value="Genomic_DNA"/>
</dbReference>
<protein>
    <recommendedName>
        <fullName evidence="4">C-type lysozyme inhibitor domain-containing protein</fullName>
    </recommendedName>
</protein>
<feature type="chain" id="PRO_5041400521" description="C-type lysozyme inhibitor domain-containing protein" evidence="1">
    <location>
        <begin position="27"/>
        <end position="128"/>
    </location>
</feature>
<gene>
    <name evidence="2" type="ORF">NEE01_11825</name>
</gene>
<evidence type="ECO:0000313" key="2">
    <source>
        <dbReference type="EMBL" id="MCW6535467.1"/>
    </source>
</evidence>
<dbReference type="Proteomes" id="UP001165565">
    <property type="component" value="Unassembled WGS sequence"/>
</dbReference>